<dbReference type="AlphaFoldDB" id="A0A9W8YY13"/>
<dbReference type="CDD" id="cd02440">
    <property type="entry name" value="AdoMet_MTases"/>
    <property type="match status" value="1"/>
</dbReference>
<keyword evidence="2" id="KW-0472">Membrane</keyword>
<keyword evidence="2" id="KW-0812">Transmembrane</keyword>
<accession>A0A9W8YY13</accession>
<feature type="transmembrane region" description="Helical" evidence="2">
    <location>
        <begin position="112"/>
        <end position="131"/>
    </location>
</feature>
<keyword evidence="1" id="KW-1015">Disulfide bond</keyword>
<dbReference type="InterPro" id="IPR019742">
    <property type="entry name" value="MacrogloblnA2_CS"/>
</dbReference>
<keyword evidence="4" id="KW-1185">Reference proteome</keyword>
<protein>
    <submittedName>
        <fullName evidence="3">Uncharacterized protein</fullName>
    </submittedName>
</protein>
<dbReference type="SUPFAM" id="SSF53335">
    <property type="entry name" value="S-adenosyl-L-methionine-dependent methyltransferases"/>
    <property type="match status" value="1"/>
</dbReference>
<evidence type="ECO:0000313" key="4">
    <source>
        <dbReference type="Proteomes" id="UP001140510"/>
    </source>
</evidence>
<dbReference type="InterPro" id="IPR029063">
    <property type="entry name" value="SAM-dependent_MTases_sf"/>
</dbReference>
<evidence type="ECO:0000256" key="1">
    <source>
        <dbReference type="ARBA" id="ARBA00023157"/>
    </source>
</evidence>
<reference evidence="3" key="1">
    <citation type="submission" date="2022-10" db="EMBL/GenBank/DDBJ databases">
        <title>Tapping the CABI collections for fungal endophytes: first genome assemblies for Collariella, Neodidymelliopsis, Ascochyta clinopodiicola, Didymella pomorum, Didymosphaeria variabile, Neocosmospora piperis and Neocucurbitaria cava.</title>
        <authorList>
            <person name="Hill R."/>
        </authorList>
    </citation>
    <scope>NUCLEOTIDE SEQUENCE</scope>
    <source>
        <strain evidence="3">IMI 355091</strain>
    </source>
</reference>
<dbReference type="PROSITE" id="PS00477">
    <property type="entry name" value="ALPHA_2_MACROGLOBULIN"/>
    <property type="match status" value="1"/>
</dbReference>
<dbReference type="Gene3D" id="3.40.50.150">
    <property type="entry name" value="Vaccinia Virus protein VP39"/>
    <property type="match status" value="1"/>
</dbReference>
<proteinExistence type="predicted"/>
<comment type="caution">
    <text evidence="3">The sequence shown here is derived from an EMBL/GenBank/DDBJ whole genome shotgun (WGS) entry which is preliminary data.</text>
</comment>
<gene>
    <name evidence="3" type="ORF">N0V91_011137</name>
</gene>
<feature type="transmembrane region" description="Helical" evidence="2">
    <location>
        <begin position="83"/>
        <end position="100"/>
    </location>
</feature>
<dbReference type="EMBL" id="JAPEVA010000184">
    <property type="protein sequence ID" value="KAJ4394990.1"/>
    <property type="molecule type" value="Genomic_DNA"/>
</dbReference>
<evidence type="ECO:0000313" key="3">
    <source>
        <dbReference type="EMBL" id="KAJ4394990.1"/>
    </source>
</evidence>
<feature type="transmembrane region" description="Helical" evidence="2">
    <location>
        <begin position="41"/>
        <end position="62"/>
    </location>
</feature>
<evidence type="ECO:0000256" key="2">
    <source>
        <dbReference type="SAM" id="Phobius"/>
    </source>
</evidence>
<sequence>MILRIVKAAAVVGIWYRVSPWFVERVPDLVLQHWKSDHKQWAILEALSLWLQTLIFITAVINAWKFGERQSNGERLFVQSGKLLKYSGVSLLFILLLSMLVSPLPPKDHERTVKLCIAAYALFMAVAVLLLRSKKGEKTVYGLQHGRLHLNAHVPMWMNMGYWKSNETEFLRSKSLAEACRDLLTLVLAEAGFFKAMAADRSRCLIDVGFGCGEQTIHLMSEKPIRPCDKLWWDDQGHQVYFDHYIGITQDKAQHEYAQQRVKELKKDNVKVFCADASAPWLWSEELFQASRKAQNISRETWCLALDTAYHFSPSRWIFFHHMSRYYTASLMAFDLCLSPTATLSQRIVLRILTKLMGAPWANFDTPEVYRQKLIGLGYPPDGVKIIDISSHVFTPLSDFMEDQDYRLKMLGYGLGSFQAAKWLFRWWGKTGLVRGVVVVAEHEALQDRMRASART</sequence>
<name>A0A9W8YY13_9PLEO</name>
<organism evidence="3 4">
    <name type="scientific">Didymella pomorum</name>
    <dbReference type="NCBI Taxonomy" id="749634"/>
    <lineage>
        <taxon>Eukaryota</taxon>
        <taxon>Fungi</taxon>
        <taxon>Dikarya</taxon>
        <taxon>Ascomycota</taxon>
        <taxon>Pezizomycotina</taxon>
        <taxon>Dothideomycetes</taxon>
        <taxon>Pleosporomycetidae</taxon>
        <taxon>Pleosporales</taxon>
        <taxon>Pleosporineae</taxon>
        <taxon>Didymellaceae</taxon>
        <taxon>Didymella</taxon>
    </lineage>
</organism>
<keyword evidence="2" id="KW-1133">Transmembrane helix</keyword>
<dbReference type="OrthoDB" id="61390at2759"/>
<dbReference type="Proteomes" id="UP001140510">
    <property type="component" value="Unassembled WGS sequence"/>
</dbReference>